<keyword evidence="3" id="KW-1185">Reference proteome</keyword>
<name>A0A1C4ZYB5_MICVI</name>
<proteinExistence type="predicted"/>
<gene>
    <name evidence="2" type="ORF">GA0074695_6302</name>
</gene>
<dbReference type="EMBL" id="LT607411">
    <property type="protein sequence ID" value="SCF37744.1"/>
    <property type="molecule type" value="Genomic_DNA"/>
</dbReference>
<feature type="region of interest" description="Disordered" evidence="1">
    <location>
        <begin position="1"/>
        <end position="22"/>
    </location>
</feature>
<accession>A0A1C4ZYB5</accession>
<dbReference type="RefSeq" id="WP_231934874.1">
    <property type="nucleotide sequence ID" value="NZ_LT607411.1"/>
</dbReference>
<organism evidence="2 3">
    <name type="scientific">Micromonospora viridifaciens</name>
    <dbReference type="NCBI Taxonomy" id="1881"/>
    <lineage>
        <taxon>Bacteria</taxon>
        <taxon>Bacillati</taxon>
        <taxon>Actinomycetota</taxon>
        <taxon>Actinomycetes</taxon>
        <taxon>Micromonosporales</taxon>
        <taxon>Micromonosporaceae</taxon>
        <taxon>Micromonospora</taxon>
    </lineage>
</organism>
<reference evidence="3" key="1">
    <citation type="submission" date="2016-06" db="EMBL/GenBank/DDBJ databases">
        <authorList>
            <person name="Varghese N."/>
            <person name="Submissions Spin"/>
        </authorList>
    </citation>
    <scope>NUCLEOTIDE SEQUENCE [LARGE SCALE GENOMIC DNA]</scope>
    <source>
        <strain evidence="3">DSM 43909</strain>
    </source>
</reference>
<evidence type="ECO:0000313" key="2">
    <source>
        <dbReference type="EMBL" id="SCF37744.1"/>
    </source>
</evidence>
<dbReference type="Proteomes" id="UP000198242">
    <property type="component" value="Chromosome I"/>
</dbReference>
<feature type="compositionally biased region" description="Acidic residues" evidence="1">
    <location>
        <begin position="10"/>
        <end position="22"/>
    </location>
</feature>
<sequence length="65" mass="7111">MLAGALLDEPLLDPDEPLLDPDEPLVEADEPLLDPFDELDDDSDLAGLLVELVALSDPEERESVR</sequence>
<evidence type="ECO:0000313" key="3">
    <source>
        <dbReference type="Proteomes" id="UP000198242"/>
    </source>
</evidence>
<protein>
    <submittedName>
        <fullName evidence="2">Uncharacterized protein</fullName>
    </submittedName>
</protein>
<evidence type="ECO:0000256" key="1">
    <source>
        <dbReference type="SAM" id="MobiDB-lite"/>
    </source>
</evidence>
<dbReference type="AlphaFoldDB" id="A0A1C4ZYB5"/>